<proteinExistence type="predicted"/>
<keyword evidence="1" id="KW-0812">Transmembrane</keyword>
<keyword evidence="1" id="KW-1133">Transmembrane helix</keyword>
<evidence type="ECO:0000313" key="3">
    <source>
        <dbReference type="Proteomes" id="UP000063308"/>
    </source>
</evidence>
<protein>
    <submittedName>
        <fullName evidence="2">Uncharacterized protein</fullName>
    </submittedName>
</protein>
<evidence type="ECO:0000256" key="1">
    <source>
        <dbReference type="SAM" id="Phobius"/>
    </source>
</evidence>
<dbReference type="EMBL" id="AP014685">
    <property type="protein sequence ID" value="BAR60322.1"/>
    <property type="molecule type" value="Genomic_DNA"/>
</dbReference>
<organism evidence="2 3">
    <name type="scientific">Bradyrhizobium diazoefficiens</name>
    <dbReference type="NCBI Taxonomy" id="1355477"/>
    <lineage>
        <taxon>Bacteria</taxon>
        <taxon>Pseudomonadati</taxon>
        <taxon>Pseudomonadota</taxon>
        <taxon>Alphaproteobacteria</taxon>
        <taxon>Hyphomicrobiales</taxon>
        <taxon>Nitrobacteraceae</taxon>
        <taxon>Bradyrhizobium</taxon>
    </lineage>
</organism>
<dbReference type="AlphaFoldDB" id="A0A0E4G0H2"/>
<sequence>MATTRDQHQIVETATEARQGEPGPSVAALLAISTGLAILILAVIWFVFFRT</sequence>
<gene>
    <name evidence="2" type="ORF">NK6_7171</name>
</gene>
<accession>A0A0E4G0H2</accession>
<dbReference type="Proteomes" id="UP000063308">
    <property type="component" value="Chromosome"/>
</dbReference>
<evidence type="ECO:0000313" key="2">
    <source>
        <dbReference type="EMBL" id="BAR60322.1"/>
    </source>
</evidence>
<feature type="transmembrane region" description="Helical" evidence="1">
    <location>
        <begin position="26"/>
        <end position="49"/>
    </location>
</feature>
<reference evidence="2 3" key="1">
    <citation type="submission" date="2014-11" db="EMBL/GenBank/DDBJ databases">
        <title>Symbiosis island explosion on the genome of extra-slow-growing strains of soybean bradyrhizobia with massive insertion sequences.</title>
        <authorList>
            <person name="Iida T."/>
            <person name="Minamisawa K."/>
        </authorList>
    </citation>
    <scope>NUCLEOTIDE SEQUENCE [LARGE SCALE GENOMIC DNA]</scope>
    <source>
        <strain evidence="2 3">NK6</strain>
    </source>
</reference>
<dbReference type="GeneID" id="46496343"/>
<keyword evidence="1" id="KW-0472">Membrane</keyword>
<name>A0A0E4G0H2_9BRAD</name>
<dbReference type="RefSeq" id="WP_165448146.1">
    <property type="nucleotide sequence ID" value="NZ_AJQI01000106.1"/>
</dbReference>